<feature type="transmembrane region" description="Helical" evidence="10">
    <location>
        <begin position="142"/>
        <end position="164"/>
    </location>
</feature>
<evidence type="ECO:0000256" key="5">
    <source>
        <dbReference type="ARBA" id="ARBA00023136"/>
    </source>
</evidence>
<keyword evidence="13" id="KW-1185">Reference proteome</keyword>
<keyword evidence="3" id="KW-0677">Repeat</keyword>
<evidence type="ECO:0000313" key="12">
    <source>
        <dbReference type="EMBL" id="CAK8696063.1"/>
    </source>
</evidence>
<feature type="repeat" description="TNFR-Cys" evidence="9">
    <location>
        <begin position="62"/>
        <end position="102"/>
    </location>
</feature>
<keyword evidence="5 10" id="KW-0472">Membrane</keyword>
<keyword evidence="7" id="KW-0675">Receptor</keyword>
<keyword evidence="4 10" id="KW-1133">Transmembrane helix</keyword>
<comment type="caution">
    <text evidence="12">The sequence shown here is derived from an EMBL/GenBank/DDBJ whole genome shotgun (WGS) entry which is preliminary data.</text>
</comment>
<organism evidence="12 13">
    <name type="scientific">Clavelina lepadiformis</name>
    <name type="common">Light-bulb sea squirt</name>
    <name type="synonym">Ascidia lepadiformis</name>
    <dbReference type="NCBI Taxonomy" id="159417"/>
    <lineage>
        <taxon>Eukaryota</taxon>
        <taxon>Metazoa</taxon>
        <taxon>Chordata</taxon>
        <taxon>Tunicata</taxon>
        <taxon>Ascidiacea</taxon>
        <taxon>Aplousobranchia</taxon>
        <taxon>Clavelinidae</taxon>
        <taxon>Clavelina</taxon>
    </lineage>
</organism>
<evidence type="ECO:0000256" key="4">
    <source>
        <dbReference type="ARBA" id="ARBA00022989"/>
    </source>
</evidence>
<evidence type="ECO:0000256" key="2">
    <source>
        <dbReference type="ARBA" id="ARBA00022692"/>
    </source>
</evidence>
<sequence>MLELLKYVRQIVLATRPTCNGEHEYKDDNEICQTCLPCGPGFQPSSHQCGYGFKASLYKCEPCPDGSFSDIEDYKLCKTCSPCVQWNSEVLWQCTKTRDAHCGECYHDFYRPLKSDGGTDKECHKCEGADHPSCQKPDWKTLIIIILVVVSSLAIIAVAVCLCWRYKRRNKSPSNSKGLKKEIRRKTVNIPLLPIITCNSETITSTASSAAPLTTSSTSIQEKIRPQTPPEFKCIVTSKPANSSTYSKMPTAEFGDPYGDMPTLQFHTSEQLNARNDAHNVRNNEHGVPRHVAPITNRLEDLFTIQVEAFDTNSTISTPNKQ</sequence>
<evidence type="ECO:0000259" key="11">
    <source>
        <dbReference type="PROSITE" id="PS50050"/>
    </source>
</evidence>
<dbReference type="Proteomes" id="UP001642483">
    <property type="component" value="Unassembled WGS sequence"/>
</dbReference>
<evidence type="ECO:0000256" key="9">
    <source>
        <dbReference type="PROSITE-ProRule" id="PRU00206"/>
    </source>
</evidence>
<keyword evidence="6" id="KW-1015">Disulfide bond</keyword>
<keyword evidence="2 10" id="KW-0812">Transmembrane</keyword>
<gene>
    <name evidence="12" type="ORF">CVLEPA_LOCUS29253</name>
</gene>
<dbReference type="EMBL" id="CAWYQH010000152">
    <property type="protein sequence ID" value="CAK8696063.1"/>
    <property type="molecule type" value="Genomic_DNA"/>
</dbReference>
<comment type="subcellular location">
    <subcellularLocation>
        <location evidence="1">Membrane</location>
        <topology evidence="1">Single-pass membrane protein</topology>
    </subcellularLocation>
</comment>
<accession>A0ABP0GY91</accession>
<dbReference type="PANTHER" id="PTHR12120:SF10">
    <property type="entry name" value="TNFR-CYS DOMAIN-CONTAINING PROTEIN"/>
    <property type="match status" value="1"/>
</dbReference>
<dbReference type="PROSITE" id="PS50050">
    <property type="entry name" value="TNFR_NGFR_2"/>
    <property type="match status" value="1"/>
</dbReference>
<protein>
    <recommendedName>
        <fullName evidence="11">TNFR-Cys domain-containing protein</fullName>
    </recommendedName>
</protein>
<comment type="caution">
    <text evidence="9">Lacks conserved residue(s) required for the propagation of feature annotation.</text>
</comment>
<evidence type="ECO:0000313" key="13">
    <source>
        <dbReference type="Proteomes" id="UP001642483"/>
    </source>
</evidence>
<dbReference type="PANTHER" id="PTHR12120">
    <property type="entry name" value="TNFR-CYS DOMAIN-CONTAINING PROTEIN"/>
    <property type="match status" value="1"/>
</dbReference>
<evidence type="ECO:0000256" key="7">
    <source>
        <dbReference type="ARBA" id="ARBA00023170"/>
    </source>
</evidence>
<dbReference type="InterPro" id="IPR001368">
    <property type="entry name" value="TNFR/NGFR_Cys_rich_reg"/>
</dbReference>
<evidence type="ECO:0000256" key="6">
    <source>
        <dbReference type="ARBA" id="ARBA00023157"/>
    </source>
</evidence>
<evidence type="ECO:0000256" key="10">
    <source>
        <dbReference type="SAM" id="Phobius"/>
    </source>
</evidence>
<name>A0ABP0GY91_CLALP</name>
<keyword evidence="8" id="KW-0325">Glycoprotein</keyword>
<evidence type="ECO:0000256" key="1">
    <source>
        <dbReference type="ARBA" id="ARBA00004167"/>
    </source>
</evidence>
<reference evidence="12 13" key="1">
    <citation type="submission" date="2024-02" db="EMBL/GenBank/DDBJ databases">
        <authorList>
            <person name="Daric V."/>
            <person name="Darras S."/>
        </authorList>
    </citation>
    <scope>NUCLEOTIDE SEQUENCE [LARGE SCALE GENOMIC DNA]</scope>
</reference>
<evidence type="ECO:0000256" key="3">
    <source>
        <dbReference type="ARBA" id="ARBA00022737"/>
    </source>
</evidence>
<evidence type="ECO:0000256" key="8">
    <source>
        <dbReference type="ARBA" id="ARBA00023180"/>
    </source>
</evidence>
<feature type="domain" description="TNFR-Cys" evidence="11">
    <location>
        <begin position="62"/>
        <end position="102"/>
    </location>
</feature>
<dbReference type="Gene3D" id="2.10.50.10">
    <property type="entry name" value="Tumor Necrosis Factor Receptor, subunit A, domain 2"/>
    <property type="match status" value="1"/>
</dbReference>
<dbReference type="PROSITE" id="PS00652">
    <property type="entry name" value="TNFR_NGFR_1"/>
    <property type="match status" value="1"/>
</dbReference>
<proteinExistence type="predicted"/>
<dbReference type="InterPro" id="IPR047526">
    <property type="entry name" value="TNR19/27/EDAR"/>
</dbReference>